<evidence type="ECO:0000259" key="1">
    <source>
        <dbReference type="Pfam" id="PF00550"/>
    </source>
</evidence>
<evidence type="ECO:0000313" key="2">
    <source>
        <dbReference type="EMBL" id="MBU4680526.1"/>
    </source>
</evidence>
<dbReference type="RefSeq" id="WP_216374232.1">
    <property type="nucleotide sequence ID" value="NZ_JAGRYT010000001.1"/>
</dbReference>
<evidence type="ECO:0000313" key="3">
    <source>
        <dbReference type="Proteomes" id="UP000686327"/>
    </source>
</evidence>
<organism evidence="2 3">
    <name type="scientific">Cedecea davisae</name>
    <dbReference type="NCBI Taxonomy" id="158484"/>
    <lineage>
        <taxon>Bacteria</taxon>
        <taxon>Pseudomonadati</taxon>
        <taxon>Pseudomonadota</taxon>
        <taxon>Gammaproteobacteria</taxon>
        <taxon>Enterobacterales</taxon>
        <taxon>Enterobacteriaceae</taxon>
        <taxon>Cedecea</taxon>
    </lineage>
</organism>
<accession>A0ABS6DBD0</accession>
<dbReference type="Proteomes" id="UP000686327">
    <property type="component" value="Unassembled WGS sequence"/>
</dbReference>
<feature type="domain" description="Carrier" evidence="1">
    <location>
        <begin position="13"/>
        <end position="70"/>
    </location>
</feature>
<dbReference type="InterPro" id="IPR009081">
    <property type="entry name" value="PP-bd_ACP"/>
</dbReference>
<reference evidence="2 3" key="1">
    <citation type="submission" date="2021-04" db="EMBL/GenBank/DDBJ databases">
        <authorList>
            <person name="Seiffert S.N."/>
        </authorList>
    </citation>
    <scope>NUCLEOTIDE SEQUENCE [LARGE SCALE GENOMIC DNA]</scope>
    <source>
        <strain evidence="2 3">1</strain>
    </source>
</reference>
<dbReference type="Pfam" id="PF00550">
    <property type="entry name" value="PP-binding"/>
    <property type="match status" value="1"/>
</dbReference>
<name>A0ABS6DBD0_9ENTR</name>
<keyword evidence="3" id="KW-1185">Reference proteome</keyword>
<gene>
    <name evidence="2" type="ORF">KC222_00675</name>
</gene>
<comment type="caution">
    <text evidence="2">The sequence shown here is derived from an EMBL/GenBank/DDBJ whole genome shotgun (WGS) entry which is preliminary data.</text>
</comment>
<dbReference type="EMBL" id="JAGRYU010000002">
    <property type="protein sequence ID" value="MBU4680526.1"/>
    <property type="molecule type" value="Genomic_DNA"/>
</dbReference>
<proteinExistence type="predicted"/>
<protein>
    <recommendedName>
        <fullName evidence="1">Carrier domain-containing protein</fullName>
    </recommendedName>
</protein>
<sequence length="82" mass="9276">MTQDEIIPAVNIIIAQVLSCPIKSVQPGKHLCYDLLADSLALLDISLALEDRFKIEYKEECLVNTECVKDLYLIVERALRLT</sequence>
<reference evidence="3" key="2">
    <citation type="submission" date="2023-07" db="EMBL/GenBank/DDBJ databases">
        <title>Cedecea davisae an AmpC producer and its therapeutic implications.</title>
        <authorList>
            <person name="Notter J."/>
        </authorList>
    </citation>
    <scope>NUCLEOTIDE SEQUENCE [LARGE SCALE GENOMIC DNA]</scope>
    <source>
        <strain evidence="3">1</strain>
    </source>
</reference>